<protein>
    <recommendedName>
        <fullName evidence="4">Superfamily III holin-X</fullName>
    </recommendedName>
</protein>
<evidence type="ECO:0000313" key="3">
    <source>
        <dbReference type="Proteomes" id="UP001500101"/>
    </source>
</evidence>
<keyword evidence="1" id="KW-0812">Transmembrane</keyword>
<dbReference type="Proteomes" id="UP001500101">
    <property type="component" value="Unassembled WGS sequence"/>
</dbReference>
<feature type="transmembrane region" description="Helical" evidence="1">
    <location>
        <begin position="48"/>
        <end position="66"/>
    </location>
</feature>
<evidence type="ECO:0000313" key="2">
    <source>
        <dbReference type="EMBL" id="GAA4138152.1"/>
    </source>
</evidence>
<keyword evidence="1" id="KW-1133">Transmembrane helix</keyword>
<organism evidence="2 3">
    <name type="scientific">Sphingobacterium kyonggiense</name>
    <dbReference type="NCBI Taxonomy" id="714075"/>
    <lineage>
        <taxon>Bacteria</taxon>
        <taxon>Pseudomonadati</taxon>
        <taxon>Bacteroidota</taxon>
        <taxon>Sphingobacteriia</taxon>
        <taxon>Sphingobacteriales</taxon>
        <taxon>Sphingobacteriaceae</taxon>
        <taxon>Sphingobacterium</taxon>
    </lineage>
</organism>
<name>A0ABP7YLQ1_9SPHI</name>
<accession>A0ABP7YLQ1</accession>
<evidence type="ECO:0000256" key="1">
    <source>
        <dbReference type="SAM" id="Phobius"/>
    </source>
</evidence>
<feature type="transmembrane region" description="Helical" evidence="1">
    <location>
        <begin position="86"/>
        <end position="104"/>
    </location>
</feature>
<dbReference type="RefSeq" id="WP_344674008.1">
    <property type="nucleotide sequence ID" value="NZ_BAAAZI010000006.1"/>
</dbReference>
<proteinExistence type="predicted"/>
<sequence>MDNQENKIKQIMKMAEVKMPFQDFDEQVLSKIQAIEEAQQRATQSRKYSLISFAFGAIFGIAFNYLVSKALEESVSDIQVKTAIQFASQFIYIIFIIILCHKILRLRELQRTKKLPS</sequence>
<comment type="caution">
    <text evidence="2">The sequence shown here is derived from an EMBL/GenBank/DDBJ whole genome shotgun (WGS) entry which is preliminary data.</text>
</comment>
<gene>
    <name evidence="2" type="ORF">GCM10022216_15030</name>
</gene>
<evidence type="ECO:0008006" key="4">
    <source>
        <dbReference type="Google" id="ProtNLM"/>
    </source>
</evidence>
<keyword evidence="3" id="KW-1185">Reference proteome</keyword>
<reference evidence="3" key="1">
    <citation type="journal article" date="2019" name="Int. J. Syst. Evol. Microbiol.">
        <title>The Global Catalogue of Microorganisms (GCM) 10K type strain sequencing project: providing services to taxonomists for standard genome sequencing and annotation.</title>
        <authorList>
            <consortium name="The Broad Institute Genomics Platform"/>
            <consortium name="The Broad Institute Genome Sequencing Center for Infectious Disease"/>
            <person name="Wu L."/>
            <person name="Ma J."/>
        </authorList>
    </citation>
    <scope>NUCLEOTIDE SEQUENCE [LARGE SCALE GENOMIC DNA]</scope>
    <source>
        <strain evidence="3">JCM 16704</strain>
    </source>
</reference>
<keyword evidence="1" id="KW-0472">Membrane</keyword>
<dbReference type="EMBL" id="BAAAZI010000006">
    <property type="protein sequence ID" value="GAA4138152.1"/>
    <property type="molecule type" value="Genomic_DNA"/>
</dbReference>